<feature type="region of interest" description="Disordered" evidence="1">
    <location>
        <begin position="637"/>
        <end position="716"/>
    </location>
</feature>
<name>A0A0D2ERT3_9EURO</name>
<feature type="compositionally biased region" description="Low complexity" evidence="1">
    <location>
        <begin position="643"/>
        <end position="716"/>
    </location>
</feature>
<feature type="chain" id="PRO_5002241575" evidence="2">
    <location>
        <begin position="24"/>
        <end position="1021"/>
    </location>
</feature>
<keyword evidence="4" id="KW-1185">Reference proteome</keyword>
<dbReference type="HOGENOM" id="CLU_009705_0_0_1"/>
<dbReference type="STRING" id="348802.A0A0D2ERT3"/>
<feature type="region of interest" description="Disordered" evidence="1">
    <location>
        <begin position="851"/>
        <end position="902"/>
    </location>
</feature>
<gene>
    <name evidence="3" type="ORF">PV05_09293</name>
</gene>
<feature type="compositionally biased region" description="Low complexity" evidence="1">
    <location>
        <begin position="374"/>
        <end position="503"/>
    </location>
</feature>
<evidence type="ECO:0000256" key="1">
    <source>
        <dbReference type="SAM" id="MobiDB-lite"/>
    </source>
</evidence>
<organism evidence="3 4">
    <name type="scientific">Exophiala xenobiotica</name>
    <dbReference type="NCBI Taxonomy" id="348802"/>
    <lineage>
        <taxon>Eukaryota</taxon>
        <taxon>Fungi</taxon>
        <taxon>Dikarya</taxon>
        <taxon>Ascomycota</taxon>
        <taxon>Pezizomycotina</taxon>
        <taxon>Eurotiomycetes</taxon>
        <taxon>Chaetothyriomycetidae</taxon>
        <taxon>Chaetothyriales</taxon>
        <taxon>Herpotrichiellaceae</taxon>
        <taxon>Exophiala</taxon>
    </lineage>
</organism>
<feature type="region of interest" description="Disordered" evidence="1">
    <location>
        <begin position="320"/>
        <end position="503"/>
    </location>
</feature>
<sequence>MKWSNSVANKAALALLAADKAVGDVLTVIEPCPSATSLTIPPITVTAQYQPVSTCEPTTACVKGTCATLYPLTTFPYVSTVVPFAWNGTTTQLTTVTDIAQPFRASEYLETLTQVTAAPSIDKRSWVDWFDKKRPTSKSTTVYETVTRRAMAPYKDVGPLAIPGWEGSGLCAKCEDKTGGGRSQLLDVVECRSGVDAAGKSYEECVEWYETLIERPAPTSKVTAEALCSSKGKIPHAGVYTWTFPQIAPPVTITAPPTTVTVTVNGRPSMHVIPKQVNVVSGQAWNAYVTKSFSGPTTFNFNVYITKIIIINVPHITQPASKTRNVPVPTGKGNKGGNWWPLPEQDQEEDAGQAWEDWNSATSSSSTGGPIGQSTTSSWRWSSSITTTSTSSSATGGPIGASTSSSSSSSSSSSGTVGPIGASTSPSSTSSMMSSSSSSSTSSMMAASSSSSSSSTSSTSSMMAASSSSSSSSTSSMMSSSSSSSSTSSMMAASSSSSSSSSTSAFATTTSITATGTGFYLQISATAVAKHRRQLVVRYLGFDENDNGIVVDDEASATLVFQGTSSALLSADGEFLGTEERDTSFVRLLANLPAGFRRWTFVDSMAQLQGTSGFCLGVNGVVSAYVAPDTCDNPIVLIRQPPTSSTSTSSTSATSTSSSTSSNGGATTTTTTAAETSTTTTSTAGGASSSSASSSSSSVGPIDSSTSSSFPTTSAASTSSLTTITSTTSSAPATTTTGAPLCNINANICLDSDLITANIVATQDCPLLGGLTCTINDLLSLVPELLGGNPDVASVLIANNQILGLSITPEELQTAINAGELNTVCTALETVSVVIDDPTCPANPTFSTSTTFATSTSSSSAGNGASTTTANAPTTTSAATTTAGNGATTTTGGAASSTTSAGSSPTCGVQVELCAGQTLQDVGLNEVACDSGIAGVVCSLAQTLEAATNACVGNCQIVGRTGEVGLNLDPLTGIESIQSVQAAVADYPNCQPGGPTVTLSEPTCPLSLFKRTTRNHRFARF</sequence>
<dbReference type="OrthoDB" id="4158477at2759"/>
<accession>A0A0D2ERT3</accession>
<evidence type="ECO:0000313" key="4">
    <source>
        <dbReference type="Proteomes" id="UP000054342"/>
    </source>
</evidence>
<keyword evidence="2" id="KW-0732">Signal</keyword>
<dbReference type="AlphaFoldDB" id="A0A0D2ERT3"/>
<dbReference type="RefSeq" id="XP_013311073.1">
    <property type="nucleotide sequence ID" value="XM_013455619.1"/>
</dbReference>
<protein>
    <submittedName>
        <fullName evidence="3">Uncharacterized protein</fullName>
    </submittedName>
</protein>
<dbReference type="EMBL" id="KN847322">
    <property type="protein sequence ID" value="KIW50489.1"/>
    <property type="molecule type" value="Genomic_DNA"/>
</dbReference>
<dbReference type="GeneID" id="25331201"/>
<dbReference type="Proteomes" id="UP000054342">
    <property type="component" value="Unassembled WGS sequence"/>
</dbReference>
<evidence type="ECO:0000313" key="3">
    <source>
        <dbReference type="EMBL" id="KIW50489.1"/>
    </source>
</evidence>
<feature type="signal peptide" evidence="2">
    <location>
        <begin position="1"/>
        <end position="23"/>
    </location>
</feature>
<reference evidence="3 4" key="1">
    <citation type="submission" date="2015-01" db="EMBL/GenBank/DDBJ databases">
        <title>The Genome Sequence of Exophiala xenobiotica CBS118157.</title>
        <authorList>
            <consortium name="The Broad Institute Genomics Platform"/>
            <person name="Cuomo C."/>
            <person name="de Hoog S."/>
            <person name="Gorbushina A."/>
            <person name="Stielow B."/>
            <person name="Teixiera M."/>
            <person name="Abouelleil A."/>
            <person name="Chapman S.B."/>
            <person name="Priest M."/>
            <person name="Young S.K."/>
            <person name="Wortman J."/>
            <person name="Nusbaum C."/>
            <person name="Birren B."/>
        </authorList>
    </citation>
    <scope>NUCLEOTIDE SEQUENCE [LARGE SCALE GENOMIC DNA]</scope>
    <source>
        <strain evidence="3 4">CBS 118157</strain>
    </source>
</reference>
<proteinExistence type="predicted"/>
<feature type="compositionally biased region" description="Polar residues" evidence="1">
    <location>
        <begin position="359"/>
        <end position="368"/>
    </location>
</feature>
<evidence type="ECO:0000256" key="2">
    <source>
        <dbReference type="SAM" id="SignalP"/>
    </source>
</evidence>